<evidence type="ECO:0000313" key="2">
    <source>
        <dbReference type="EMBL" id="GGP34045.1"/>
    </source>
</evidence>
<reference evidence="2" key="2">
    <citation type="submission" date="2020-09" db="EMBL/GenBank/DDBJ databases">
        <authorList>
            <person name="Sun Q."/>
            <person name="Ohkuma M."/>
        </authorList>
    </citation>
    <scope>NUCLEOTIDE SEQUENCE</scope>
    <source>
        <strain evidence="2">JCM 3313</strain>
    </source>
</reference>
<dbReference type="Pfam" id="PF07336">
    <property type="entry name" value="ABATE"/>
    <property type="match status" value="1"/>
</dbReference>
<dbReference type="Gene3D" id="1.10.3300.10">
    <property type="entry name" value="Jann2411-like domain"/>
    <property type="match status" value="1"/>
</dbReference>
<evidence type="ECO:0000259" key="1">
    <source>
        <dbReference type="Pfam" id="PF11706"/>
    </source>
</evidence>
<dbReference type="Pfam" id="PF11706">
    <property type="entry name" value="zf-CGNR"/>
    <property type="match status" value="1"/>
</dbReference>
<keyword evidence="3" id="KW-1185">Reference proteome</keyword>
<evidence type="ECO:0000313" key="3">
    <source>
        <dbReference type="Proteomes" id="UP000639606"/>
    </source>
</evidence>
<dbReference type="InterPro" id="IPR010852">
    <property type="entry name" value="ABATE"/>
</dbReference>
<sequence length="187" mass="20614">MLSLKVVEDFLNTLDERTFTRHGETHVPGERLTSPRALADWLAAHDLSSGDTPLRTADVEAAIALRTALRQALVVDAETEVEVASALRDYPLRLVPDASGGLRIAAASGRPWLDAVVETVAGSAARGDWARVKLCAAPDCRWAFYDTSRNGRGRWCAMEICGNRHKTRTYRERRHHGDREAGPRPSS</sequence>
<dbReference type="EMBL" id="BMRG01000001">
    <property type="protein sequence ID" value="GGP34045.1"/>
    <property type="molecule type" value="Genomic_DNA"/>
</dbReference>
<dbReference type="PANTHER" id="PTHR35525">
    <property type="entry name" value="BLL6575 PROTEIN"/>
    <property type="match status" value="1"/>
</dbReference>
<dbReference type="SUPFAM" id="SSF160904">
    <property type="entry name" value="Jann2411-like"/>
    <property type="match status" value="1"/>
</dbReference>
<dbReference type="PANTHER" id="PTHR35525:SF3">
    <property type="entry name" value="BLL6575 PROTEIN"/>
    <property type="match status" value="1"/>
</dbReference>
<comment type="caution">
    <text evidence="2">The sequence shown here is derived from an EMBL/GenBank/DDBJ whole genome shotgun (WGS) entry which is preliminary data.</text>
</comment>
<reference evidence="2" key="1">
    <citation type="journal article" date="2014" name="Int. J. Syst. Evol. Microbiol.">
        <title>Complete genome sequence of Corynebacterium casei LMG S-19264T (=DSM 44701T), isolated from a smear-ripened cheese.</title>
        <authorList>
            <consortium name="US DOE Joint Genome Institute (JGI-PGF)"/>
            <person name="Walter F."/>
            <person name="Albersmeier A."/>
            <person name="Kalinowski J."/>
            <person name="Ruckert C."/>
        </authorList>
    </citation>
    <scope>NUCLEOTIDE SEQUENCE</scope>
    <source>
        <strain evidence="2">JCM 3313</strain>
    </source>
</reference>
<dbReference type="AlphaFoldDB" id="A0A918AFR7"/>
<organism evidence="2 3">
    <name type="scientific">Saccharothrix coeruleofusca</name>
    <dbReference type="NCBI Taxonomy" id="33919"/>
    <lineage>
        <taxon>Bacteria</taxon>
        <taxon>Bacillati</taxon>
        <taxon>Actinomycetota</taxon>
        <taxon>Actinomycetes</taxon>
        <taxon>Pseudonocardiales</taxon>
        <taxon>Pseudonocardiaceae</taxon>
        <taxon>Saccharothrix</taxon>
    </lineage>
</organism>
<dbReference type="InterPro" id="IPR023286">
    <property type="entry name" value="ABATE_dom_sf"/>
</dbReference>
<dbReference type="RefSeq" id="WP_189220990.1">
    <property type="nucleotide sequence ID" value="NZ_BMRG01000001.1"/>
</dbReference>
<feature type="domain" description="Zinc finger CGNR" evidence="1">
    <location>
        <begin position="131"/>
        <end position="174"/>
    </location>
</feature>
<protein>
    <recommendedName>
        <fullName evidence="1">Zinc finger CGNR domain-containing protein</fullName>
    </recommendedName>
</protein>
<name>A0A918AFR7_9PSEU</name>
<dbReference type="Proteomes" id="UP000639606">
    <property type="component" value="Unassembled WGS sequence"/>
</dbReference>
<proteinExistence type="predicted"/>
<dbReference type="InterPro" id="IPR021005">
    <property type="entry name" value="Znf_CGNR"/>
</dbReference>
<accession>A0A918AFR7</accession>
<gene>
    <name evidence="2" type="ORF">GCM10010185_00580</name>
</gene>